<organism evidence="2 3">
    <name type="scientific">Thelohanellus kitauei</name>
    <name type="common">Myxosporean</name>
    <dbReference type="NCBI Taxonomy" id="669202"/>
    <lineage>
        <taxon>Eukaryota</taxon>
        <taxon>Metazoa</taxon>
        <taxon>Cnidaria</taxon>
        <taxon>Myxozoa</taxon>
        <taxon>Myxosporea</taxon>
        <taxon>Bivalvulida</taxon>
        <taxon>Platysporina</taxon>
        <taxon>Myxobolidae</taxon>
        <taxon>Thelohanellus</taxon>
    </lineage>
</organism>
<evidence type="ECO:0000259" key="1">
    <source>
        <dbReference type="Pfam" id="PF12762"/>
    </source>
</evidence>
<dbReference type="OrthoDB" id="10052789at2759"/>
<keyword evidence="3" id="KW-1185">Reference proteome</keyword>
<gene>
    <name evidence="2" type="ORF">RF11_15556</name>
</gene>
<accession>A0A0C2M157</accession>
<name>A0A0C2M157_THEKT</name>
<dbReference type="InterPro" id="IPR053164">
    <property type="entry name" value="IS1016-like_transposase"/>
</dbReference>
<dbReference type="Pfam" id="PF12762">
    <property type="entry name" value="DDE_Tnp_IS1595"/>
    <property type="match status" value="1"/>
</dbReference>
<dbReference type="EMBL" id="JWZT01005443">
    <property type="protein sequence ID" value="KII60770.1"/>
    <property type="molecule type" value="Genomic_DNA"/>
</dbReference>
<evidence type="ECO:0000313" key="3">
    <source>
        <dbReference type="Proteomes" id="UP000031668"/>
    </source>
</evidence>
<dbReference type="Proteomes" id="UP000031668">
    <property type="component" value="Unassembled WGS sequence"/>
</dbReference>
<sequence length="117" mass="13578">MKLTVILNRDALKEIIRKNVAPGSKIFTDGWGGYNGLENEYDCEVVIHEHEFVNADGYHIQKVESTWGACKRLFRINTNKKRELMFSYVCEYVLKPKFTQDALTEALLMVSLMYPLQ</sequence>
<protein>
    <recommendedName>
        <fullName evidence="1">ISXO2-like transposase domain-containing protein</fullName>
    </recommendedName>
</protein>
<dbReference type="PANTHER" id="PTHR47163">
    <property type="entry name" value="DDE_TNP_IS1595 DOMAIN-CONTAINING PROTEIN"/>
    <property type="match status" value="1"/>
</dbReference>
<dbReference type="InterPro" id="IPR024445">
    <property type="entry name" value="Tnp_ISXO2-like"/>
</dbReference>
<reference evidence="2 3" key="1">
    <citation type="journal article" date="2014" name="Genome Biol. Evol.">
        <title>The genome of the myxosporean Thelohanellus kitauei shows adaptations to nutrient acquisition within its fish host.</title>
        <authorList>
            <person name="Yang Y."/>
            <person name="Xiong J."/>
            <person name="Zhou Z."/>
            <person name="Huo F."/>
            <person name="Miao W."/>
            <person name="Ran C."/>
            <person name="Liu Y."/>
            <person name="Zhang J."/>
            <person name="Feng J."/>
            <person name="Wang M."/>
            <person name="Wang M."/>
            <person name="Wang L."/>
            <person name="Yao B."/>
        </authorList>
    </citation>
    <scope>NUCLEOTIDE SEQUENCE [LARGE SCALE GENOMIC DNA]</scope>
    <source>
        <strain evidence="2">Wuqing</strain>
    </source>
</reference>
<dbReference type="PANTHER" id="PTHR47163:SF3">
    <property type="entry name" value="PROTEIN CBG18017"/>
    <property type="match status" value="1"/>
</dbReference>
<comment type="caution">
    <text evidence="2">The sequence shown here is derived from an EMBL/GenBank/DDBJ whole genome shotgun (WGS) entry which is preliminary data.</text>
</comment>
<feature type="domain" description="ISXO2-like transposase" evidence="1">
    <location>
        <begin position="8"/>
        <end position="79"/>
    </location>
</feature>
<evidence type="ECO:0000313" key="2">
    <source>
        <dbReference type="EMBL" id="KII60770.1"/>
    </source>
</evidence>
<proteinExistence type="predicted"/>
<dbReference type="AlphaFoldDB" id="A0A0C2M157"/>